<dbReference type="PANTHER" id="PTHR34219:SF4">
    <property type="entry name" value="PEPSY DOMAIN-CONTAINING PROTEIN"/>
    <property type="match status" value="1"/>
</dbReference>
<keyword evidence="1" id="KW-0472">Membrane</keyword>
<dbReference type="AlphaFoldDB" id="A0A157PI48"/>
<dbReference type="PANTHER" id="PTHR34219">
    <property type="entry name" value="IRON-REGULATED INNER MEMBRANE PROTEIN-RELATED"/>
    <property type="match status" value="1"/>
</dbReference>
<keyword evidence="1" id="KW-0812">Transmembrane</keyword>
<sequence length="213" mass="24252">MKQGFRQSMAWLHTWSGLILCWLLFAIFLTGTASYFRQEIQLWMEPETHVSRPDTQTAQRAYDWLQQRAPGAQSWTITLPGPRDPVVQASWREAGSTARRGPSEILDAGTGQVLSPRDSNAGNFLYRFHFELYGMDRITGRWIIGVATLVMLIGIVSGVITHRRIFKDFFTLRPRKGQRSWLDGHNAAAVLALPFHLMITYSGLMLLMTLLMP</sequence>
<organism evidence="2 3">
    <name type="scientific">Bordetella ansorpii</name>
    <dbReference type="NCBI Taxonomy" id="288768"/>
    <lineage>
        <taxon>Bacteria</taxon>
        <taxon>Pseudomonadati</taxon>
        <taxon>Pseudomonadota</taxon>
        <taxon>Betaproteobacteria</taxon>
        <taxon>Burkholderiales</taxon>
        <taxon>Alcaligenaceae</taxon>
        <taxon>Bordetella</taxon>
    </lineage>
</organism>
<feature type="transmembrane region" description="Helical" evidence="1">
    <location>
        <begin position="187"/>
        <end position="212"/>
    </location>
</feature>
<dbReference type="Pfam" id="PF03929">
    <property type="entry name" value="PepSY_TM"/>
    <property type="match status" value="1"/>
</dbReference>
<evidence type="ECO:0000256" key="1">
    <source>
        <dbReference type="SAM" id="Phobius"/>
    </source>
</evidence>
<name>A0A157PI48_9BORD</name>
<accession>A0A157PI48</accession>
<evidence type="ECO:0000313" key="3">
    <source>
        <dbReference type="Proteomes" id="UP000077037"/>
    </source>
</evidence>
<proteinExistence type="predicted"/>
<keyword evidence="1" id="KW-1133">Transmembrane helix</keyword>
<protein>
    <submittedName>
        <fullName evidence="2">Iron-regulated membrane protein</fullName>
    </submittedName>
</protein>
<feature type="transmembrane region" description="Helical" evidence="1">
    <location>
        <begin position="142"/>
        <end position="166"/>
    </location>
</feature>
<dbReference type="Proteomes" id="UP000077037">
    <property type="component" value="Unassembled WGS sequence"/>
</dbReference>
<dbReference type="OrthoDB" id="9776609at2"/>
<dbReference type="EMBL" id="FKBS01000014">
    <property type="protein sequence ID" value="SAI33305.1"/>
    <property type="molecule type" value="Genomic_DNA"/>
</dbReference>
<gene>
    <name evidence="2" type="ORF">SAMEA1982600_02705</name>
</gene>
<reference evidence="2 3" key="1">
    <citation type="submission" date="2016-03" db="EMBL/GenBank/DDBJ databases">
        <authorList>
            <consortium name="Pathogen Informatics"/>
        </authorList>
    </citation>
    <scope>NUCLEOTIDE SEQUENCE [LARGE SCALE GENOMIC DNA]</scope>
    <source>
        <strain evidence="2 3">NCTC13364</strain>
    </source>
</reference>
<dbReference type="InterPro" id="IPR005625">
    <property type="entry name" value="PepSY-ass_TM"/>
</dbReference>
<evidence type="ECO:0000313" key="2">
    <source>
        <dbReference type="EMBL" id="SAI33305.1"/>
    </source>
</evidence>
<feature type="transmembrane region" description="Helical" evidence="1">
    <location>
        <begin position="12"/>
        <end position="36"/>
    </location>
</feature>